<sequence length="80" mass="8392">MHHDPSASTVYEIRLLGTVPDEALEELGAVTVTPAPAATVLVGAVADQAELFGLLARLRALCLDVVEVRRVHLPVPGSPV</sequence>
<reference evidence="1 2" key="1">
    <citation type="submission" date="2019-10" db="EMBL/GenBank/DDBJ databases">
        <title>Georgenia wutianyii sp. nov. and Georgenia yuyongxinii sp. nov. isolated from plateau pika (Ochotona curzoniae) in the Qinghai-Tibet plateau of China.</title>
        <authorList>
            <person name="Tian Z."/>
        </authorList>
    </citation>
    <scope>NUCLEOTIDE SEQUENCE [LARGE SCALE GENOMIC DNA]</scope>
    <source>
        <strain evidence="1 2">JCM 15130</strain>
    </source>
</reference>
<proteinExistence type="predicted"/>
<gene>
    <name evidence="1" type="ORF">GB882_01115</name>
</gene>
<evidence type="ECO:0000313" key="2">
    <source>
        <dbReference type="Proteomes" id="UP000429644"/>
    </source>
</evidence>
<accession>A0A7J9URK9</accession>
<protein>
    <submittedName>
        <fullName evidence="1">Uncharacterized protein</fullName>
    </submittedName>
</protein>
<organism evidence="1 2">
    <name type="scientific">Georgenia ruanii</name>
    <dbReference type="NCBI Taxonomy" id="348442"/>
    <lineage>
        <taxon>Bacteria</taxon>
        <taxon>Bacillati</taxon>
        <taxon>Actinomycetota</taxon>
        <taxon>Actinomycetes</taxon>
        <taxon>Micrococcales</taxon>
        <taxon>Bogoriellaceae</taxon>
        <taxon>Georgenia</taxon>
    </lineage>
</organism>
<evidence type="ECO:0000313" key="1">
    <source>
        <dbReference type="EMBL" id="MPV87251.1"/>
    </source>
</evidence>
<comment type="caution">
    <text evidence="1">The sequence shown here is derived from an EMBL/GenBank/DDBJ whole genome shotgun (WGS) entry which is preliminary data.</text>
</comment>
<dbReference type="OrthoDB" id="4828421at2"/>
<dbReference type="RefSeq" id="WP_152229805.1">
    <property type="nucleotide sequence ID" value="NZ_BAAAOT010000001.1"/>
</dbReference>
<dbReference type="EMBL" id="WHPD01000241">
    <property type="protein sequence ID" value="MPV87251.1"/>
    <property type="molecule type" value="Genomic_DNA"/>
</dbReference>
<dbReference type="AlphaFoldDB" id="A0A7J9URK9"/>
<dbReference type="Proteomes" id="UP000429644">
    <property type="component" value="Unassembled WGS sequence"/>
</dbReference>
<keyword evidence="2" id="KW-1185">Reference proteome</keyword>
<name>A0A7J9URK9_9MICO</name>